<evidence type="ECO:0000313" key="6">
    <source>
        <dbReference type="EMBL" id="KXN72694.1"/>
    </source>
</evidence>
<gene>
    <name evidence="6" type="ORF">CONCODRAFT_4428</name>
</gene>
<sequence length="528" mass="60640">TNTYTYGFFLLICEVISFWYWKLVSFFIEPSIEDSLVQNLNKVKTYSEYSKLAKRLDNLKGNELWKSNPISKLYDHRLIYDRFLLLQTIAENLDEGEMMQTLRTDLLRNIGGLNDPKLYSYCYFGTKYLIEDYINELATQFEYVSQAPTEKIPFQQKLDYFRDTSKTFGQTALILQGGASFGIYHIGVAKTLFQEGLLPQVISGSEMGAFMAGLVCIHTDEELPNLFMKGGIDLSAFSHSTPEGIVQRRLLRLIQTGNLMDLTVLQGFVFENIGDITFQEAYAKTGRILNITVSSTRKYEVPQILNYITAPNVLIWSAACASSASVGLQDQGELLIKDKNGNIEPWGGVAIRWLKTSNNMETNNPHTRLSELFNVNHFIVSQASPYIIPFMTKGIQLNDDSLLSRMRSVFYSELKHRVSQLIYLKLLPSSLRFFVDEKFQGDITIFPSVNFKDFKSLFSDPTQGTVEYWMEKGSRSTFPLLELIRNRCKVEFVLNKIYHDMKTSDPTQNSFVSSYWSQKFFKRTKSIH</sequence>
<dbReference type="Gene3D" id="3.40.1090.10">
    <property type="entry name" value="Cytosolic phospholipase A2 catalytic domain"/>
    <property type="match status" value="1"/>
</dbReference>
<evidence type="ECO:0000313" key="7">
    <source>
        <dbReference type="Proteomes" id="UP000070444"/>
    </source>
</evidence>
<evidence type="ECO:0000256" key="1">
    <source>
        <dbReference type="ARBA" id="ARBA00022801"/>
    </source>
</evidence>
<keyword evidence="7" id="KW-1185">Reference proteome</keyword>
<dbReference type="STRING" id="796925.A0A137PCG3"/>
<evidence type="ECO:0000256" key="2">
    <source>
        <dbReference type="ARBA" id="ARBA00022963"/>
    </source>
</evidence>
<dbReference type="InterPro" id="IPR050301">
    <property type="entry name" value="NTE"/>
</dbReference>
<dbReference type="InterPro" id="IPR021771">
    <property type="entry name" value="Triacylglycerol_lipase_N"/>
</dbReference>
<evidence type="ECO:0000259" key="5">
    <source>
        <dbReference type="PROSITE" id="PS51635"/>
    </source>
</evidence>
<dbReference type="GO" id="GO:0004806">
    <property type="term" value="F:triacylglycerol lipase activity"/>
    <property type="evidence" value="ECO:0007669"/>
    <property type="project" value="InterPro"/>
</dbReference>
<keyword evidence="3" id="KW-0443">Lipid metabolism</keyword>
<dbReference type="Pfam" id="PF01734">
    <property type="entry name" value="Patatin"/>
    <property type="match status" value="1"/>
</dbReference>
<name>A0A137PCG3_CONC2</name>
<dbReference type="InterPro" id="IPR002641">
    <property type="entry name" value="PNPLA_dom"/>
</dbReference>
<dbReference type="EMBL" id="KQ964448">
    <property type="protein sequence ID" value="KXN72694.1"/>
    <property type="molecule type" value="Genomic_DNA"/>
</dbReference>
<keyword evidence="1" id="KW-0378">Hydrolase</keyword>
<comment type="caution">
    <text evidence="4">Lacks conserved residue(s) required for the propagation of feature annotation.</text>
</comment>
<dbReference type="InterPro" id="IPR016035">
    <property type="entry name" value="Acyl_Trfase/lysoPLipase"/>
</dbReference>
<dbReference type="SUPFAM" id="SSF52151">
    <property type="entry name" value="FabD/lysophospholipase-like"/>
    <property type="match status" value="1"/>
</dbReference>
<dbReference type="GO" id="GO:0006641">
    <property type="term" value="P:triglyceride metabolic process"/>
    <property type="evidence" value="ECO:0007669"/>
    <property type="project" value="UniProtKB-ARBA"/>
</dbReference>
<dbReference type="PANTHER" id="PTHR14226:SF44">
    <property type="entry name" value="TRIACYLGLYCEROL LIPASE 3"/>
    <property type="match status" value="1"/>
</dbReference>
<dbReference type="PANTHER" id="PTHR14226">
    <property type="entry name" value="NEUROPATHY TARGET ESTERASE/SWISS CHEESE D.MELANOGASTER"/>
    <property type="match status" value="1"/>
</dbReference>
<dbReference type="PROSITE" id="PS51635">
    <property type="entry name" value="PNPLA"/>
    <property type="match status" value="1"/>
</dbReference>
<dbReference type="AlphaFoldDB" id="A0A137PCG3"/>
<feature type="non-terminal residue" evidence="6">
    <location>
        <position position="1"/>
    </location>
</feature>
<dbReference type="Pfam" id="PF11815">
    <property type="entry name" value="DUF3336"/>
    <property type="match status" value="1"/>
</dbReference>
<accession>A0A137PCG3</accession>
<evidence type="ECO:0000256" key="4">
    <source>
        <dbReference type="PROSITE-ProRule" id="PRU01161"/>
    </source>
</evidence>
<keyword evidence="2" id="KW-0442">Lipid degradation</keyword>
<reference evidence="6 7" key="1">
    <citation type="journal article" date="2015" name="Genome Biol. Evol.">
        <title>Phylogenomic analyses indicate that early fungi evolved digesting cell walls of algal ancestors of land plants.</title>
        <authorList>
            <person name="Chang Y."/>
            <person name="Wang S."/>
            <person name="Sekimoto S."/>
            <person name="Aerts A.L."/>
            <person name="Choi C."/>
            <person name="Clum A."/>
            <person name="LaButti K.M."/>
            <person name="Lindquist E.A."/>
            <person name="Yee Ngan C."/>
            <person name="Ohm R.A."/>
            <person name="Salamov A.A."/>
            <person name="Grigoriev I.V."/>
            <person name="Spatafora J.W."/>
            <person name="Berbee M.L."/>
        </authorList>
    </citation>
    <scope>NUCLEOTIDE SEQUENCE [LARGE SCALE GENOMIC DNA]</scope>
    <source>
        <strain evidence="6 7">NRRL 28638</strain>
    </source>
</reference>
<dbReference type="OMA" id="SIVPWPH"/>
<dbReference type="OrthoDB" id="10049244at2759"/>
<feature type="domain" description="PNPLA" evidence="5">
    <location>
        <begin position="173"/>
        <end position="370"/>
    </location>
</feature>
<organism evidence="6 7">
    <name type="scientific">Conidiobolus coronatus (strain ATCC 28846 / CBS 209.66 / NRRL 28638)</name>
    <name type="common">Delacroixia coronata</name>
    <dbReference type="NCBI Taxonomy" id="796925"/>
    <lineage>
        <taxon>Eukaryota</taxon>
        <taxon>Fungi</taxon>
        <taxon>Fungi incertae sedis</taxon>
        <taxon>Zoopagomycota</taxon>
        <taxon>Entomophthoromycotina</taxon>
        <taxon>Entomophthoromycetes</taxon>
        <taxon>Entomophthorales</taxon>
        <taxon>Ancylistaceae</taxon>
        <taxon>Conidiobolus</taxon>
    </lineage>
</organism>
<proteinExistence type="predicted"/>
<evidence type="ECO:0000256" key="3">
    <source>
        <dbReference type="ARBA" id="ARBA00023098"/>
    </source>
</evidence>
<protein>
    <recommendedName>
        <fullName evidence="5">PNPLA domain-containing protein</fullName>
    </recommendedName>
</protein>
<dbReference type="GO" id="GO:0016042">
    <property type="term" value="P:lipid catabolic process"/>
    <property type="evidence" value="ECO:0007669"/>
    <property type="project" value="UniProtKB-KW"/>
</dbReference>
<dbReference type="Proteomes" id="UP000070444">
    <property type="component" value="Unassembled WGS sequence"/>
</dbReference>